<reference evidence="2" key="1">
    <citation type="submission" date="2016-10" db="EMBL/GenBank/DDBJ databases">
        <authorList>
            <person name="Varghese N."/>
            <person name="Submissions S."/>
        </authorList>
    </citation>
    <scope>NUCLEOTIDE SEQUENCE [LARGE SCALE GENOMIC DNA]</scope>
    <source>
        <strain evidence="2">DSM 21424</strain>
    </source>
</reference>
<accession>A0A1G7KB95</accession>
<dbReference type="AlphaFoldDB" id="A0A1G7KB95"/>
<evidence type="ECO:0000313" key="1">
    <source>
        <dbReference type="EMBL" id="SDF34119.1"/>
    </source>
</evidence>
<evidence type="ECO:0000313" key="2">
    <source>
        <dbReference type="Proteomes" id="UP000198922"/>
    </source>
</evidence>
<protein>
    <submittedName>
        <fullName evidence="1">Uncharacterized protein</fullName>
    </submittedName>
</protein>
<sequence>MQSSELLKAIWRGDLARPQASAPQLRFARLLDALLPMRRVDLVRSGPGYARAMPERTELMPALSLGDVIEEELALATPFGALVAIAEARALRDTAGDAARSEMLGRMVAEALIGTAGQGLFPIDRETDALYLLALSYDALAQEPAMAALGLVAAPFRAGLGAVLASYWIGPAVPGSAANRLLSGPRGLCSPQLRAYLADLDGSFTAPDPALADPALVRLEGARRDHAAWLRELEARVSVRLGWMAGAPAREG</sequence>
<organism evidence="1 2">
    <name type="scientific">Limimaricola pyoseonensis</name>
    <dbReference type="NCBI Taxonomy" id="521013"/>
    <lineage>
        <taxon>Bacteria</taxon>
        <taxon>Pseudomonadati</taxon>
        <taxon>Pseudomonadota</taxon>
        <taxon>Alphaproteobacteria</taxon>
        <taxon>Rhodobacterales</taxon>
        <taxon>Paracoccaceae</taxon>
        <taxon>Limimaricola</taxon>
    </lineage>
</organism>
<name>A0A1G7KB95_9RHOB</name>
<dbReference type="Proteomes" id="UP000198922">
    <property type="component" value="Unassembled WGS sequence"/>
</dbReference>
<dbReference type="STRING" id="521013.SAMN04488567_0143"/>
<dbReference type="EMBL" id="FNAT01000011">
    <property type="protein sequence ID" value="SDF34119.1"/>
    <property type="molecule type" value="Genomic_DNA"/>
</dbReference>
<keyword evidence="2" id="KW-1185">Reference proteome</keyword>
<proteinExistence type="predicted"/>
<gene>
    <name evidence="1" type="ORF">SAMN04488567_0143</name>
</gene>